<keyword evidence="1" id="KW-0596">Phosphopantetheine</keyword>
<dbReference type="PROSITE" id="PS50075">
    <property type="entry name" value="CARRIER"/>
    <property type="match status" value="1"/>
</dbReference>
<comment type="caution">
    <text evidence="4">The sequence shown here is derived from an EMBL/GenBank/DDBJ whole genome shotgun (WGS) entry which is preliminary data.</text>
</comment>
<dbReference type="RefSeq" id="WP_029292099.1">
    <property type="nucleotide sequence ID" value="NZ_CAXAPR010000002.1"/>
</dbReference>
<evidence type="ECO:0000259" key="3">
    <source>
        <dbReference type="PROSITE" id="PS50075"/>
    </source>
</evidence>
<dbReference type="Pfam" id="PF00550">
    <property type="entry name" value="PP-binding"/>
    <property type="match status" value="1"/>
</dbReference>
<feature type="domain" description="Carrier" evidence="3">
    <location>
        <begin position="1"/>
        <end position="71"/>
    </location>
</feature>
<dbReference type="InterPro" id="IPR036736">
    <property type="entry name" value="ACP-like_sf"/>
</dbReference>
<evidence type="ECO:0000313" key="4">
    <source>
        <dbReference type="EMBL" id="MCF5058566.1"/>
    </source>
</evidence>
<proteinExistence type="predicted"/>
<dbReference type="InterPro" id="IPR009081">
    <property type="entry name" value="PP-bd_ACP"/>
</dbReference>
<dbReference type="AlphaFoldDB" id="A0AAP7CSG6"/>
<dbReference type="Proteomes" id="UP000814172">
    <property type="component" value="Unassembled WGS sequence"/>
</dbReference>
<dbReference type="GeneID" id="55537255"/>
<dbReference type="InterPro" id="IPR006162">
    <property type="entry name" value="Ppantetheine_attach_site"/>
</dbReference>
<dbReference type="SUPFAM" id="SSF47336">
    <property type="entry name" value="ACP-like"/>
    <property type="match status" value="1"/>
</dbReference>
<name>A0AAP7CSG6_9PSED</name>
<gene>
    <name evidence="4" type="ORF">GIW75_16580</name>
</gene>
<evidence type="ECO:0000313" key="5">
    <source>
        <dbReference type="Proteomes" id="UP000814172"/>
    </source>
</evidence>
<sequence>MNLQALDTLFEEFFRRPVANAEDIFDLGANSLTAIQLIGRVNEAFGANINMEQFFLKPCKQTIIDQLQPATAAHYA</sequence>
<reference evidence="4 5" key="1">
    <citation type="submission" date="2019-11" db="EMBL/GenBank/DDBJ databases">
        <title>Epiphytic Pseudomonas syringae from cherry orchards.</title>
        <authorList>
            <person name="Hulin M.T."/>
        </authorList>
    </citation>
    <scope>NUCLEOTIDE SEQUENCE [LARGE SCALE GENOMIC DNA]</scope>
    <source>
        <strain evidence="4 5">PA-6-9F</strain>
    </source>
</reference>
<keyword evidence="2" id="KW-0597">Phosphoprotein</keyword>
<dbReference type="PROSITE" id="PS00012">
    <property type="entry name" value="PHOSPHOPANTETHEINE"/>
    <property type="match status" value="1"/>
</dbReference>
<dbReference type="EMBL" id="WKEW01000055">
    <property type="protein sequence ID" value="MCF5058566.1"/>
    <property type="molecule type" value="Genomic_DNA"/>
</dbReference>
<accession>A0AAP7CSG6</accession>
<keyword evidence="5" id="KW-1185">Reference proteome</keyword>
<protein>
    <submittedName>
        <fullName evidence="4">Acyl carrier protein</fullName>
    </submittedName>
</protein>
<evidence type="ECO:0000256" key="2">
    <source>
        <dbReference type="ARBA" id="ARBA00022553"/>
    </source>
</evidence>
<organism evidence="4 5">
    <name type="scientific">Pseudomonas proteolytica</name>
    <dbReference type="NCBI Taxonomy" id="219574"/>
    <lineage>
        <taxon>Bacteria</taxon>
        <taxon>Pseudomonadati</taxon>
        <taxon>Pseudomonadota</taxon>
        <taxon>Gammaproteobacteria</taxon>
        <taxon>Pseudomonadales</taxon>
        <taxon>Pseudomonadaceae</taxon>
        <taxon>Pseudomonas</taxon>
    </lineage>
</organism>
<dbReference type="Gene3D" id="1.10.1200.10">
    <property type="entry name" value="ACP-like"/>
    <property type="match status" value="1"/>
</dbReference>
<evidence type="ECO:0000256" key="1">
    <source>
        <dbReference type="ARBA" id="ARBA00022450"/>
    </source>
</evidence>